<dbReference type="FunFam" id="3.40.33.10:FF:000018">
    <property type="entry name" value="SCP-like extracellular protein, putative"/>
    <property type="match status" value="1"/>
</dbReference>
<dbReference type="OrthoDB" id="337038at2759"/>
<evidence type="ECO:0000313" key="5">
    <source>
        <dbReference type="EMBL" id="THC96335.1"/>
    </source>
</evidence>
<dbReference type="EMBL" id="QUQM01000002">
    <property type="protein sequence ID" value="KAA8651873.1"/>
    <property type="molecule type" value="Genomic_DNA"/>
</dbReference>
<dbReference type="EMBL" id="SOSA01000118">
    <property type="protein sequence ID" value="THC96335.1"/>
    <property type="molecule type" value="Genomic_DNA"/>
</dbReference>
<dbReference type="InterPro" id="IPR018244">
    <property type="entry name" value="Allrgn_V5/Tpx1_CS"/>
</dbReference>
<reference evidence="5 6" key="1">
    <citation type="submission" date="2019-03" db="EMBL/GenBank/DDBJ databases">
        <title>The genome sequence of a newly discovered highly antifungal drug resistant Aspergillus species, Aspergillus tanneri NIH 1004.</title>
        <authorList>
            <person name="Mounaud S."/>
            <person name="Singh I."/>
            <person name="Joardar V."/>
            <person name="Pakala S."/>
            <person name="Pakala S."/>
            <person name="Venepally P."/>
            <person name="Hoover J."/>
            <person name="Nierman W."/>
            <person name="Chung J."/>
            <person name="Losada L."/>
        </authorList>
    </citation>
    <scope>NUCLEOTIDE SEQUENCE [LARGE SCALE GENOMIC DNA]</scope>
    <source>
        <strain evidence="5 6">NIH1004</strain>
    </source>
</reference>
<evidence type="ECO:0000313" key="6">
    <source>
        <dbReference type="Proteomes" id="UP000308092"/>
    </source>
</evidence>
<dbReference type="PRINTS" id="PR01217">
    <property type="entry name" value="PRICHEXTENSN"/>
</dbReference>
<gene>
    <name evidence="4" type="ORF">ATNIH1004_000771</name>
    <name evidence="5" type="ORF">EYZ11_004194</name>
</gene>
<feature type="signal peptide" evidence="2">
    <location>
        <begin position="1"/>
        <end position="17"/>
    </location>
</feature>
<dbReference type="PANTHER" id="PTHR10334">
    <property type="entry name" value="CYSTEINE-RICH SECRETORY PROTEIN-RELATED"/>
    <property type="match status" value="1"/>
</dbReference>
<dbReference type="InterPro" id="IPR014044">
    <property type="entry name" value="CAP_dom"/>
</dbReference>
<evidence type="ECO:0000256" key="2">
    <source>
        <dbReference type="SAM" id="SignalP"/>
    </source>
</evidence>
<dbReference type="Pfam" id="PF00188">
    <property type="entry name" value="CAP"/>
    <property type="match status" value="1"/>
</dbReference>
<feature type="compositionally biased region" description="Pro residues" evidence="1">
    <location>
        <begin position="74"/>
        <end position="140"/>
    </location>
</feature>
<feature type="region of interest" description="Disordered" evidence="1">
    <location>
        <begin position="39"/>
        <end position="145"/>
    </location>
</feature>
<sequence>MRSSMLLGALCVAGAMASPLEKRAYVTEWSVVTVTTTITAFPPADPTPPPVERVDDSTTSCSKTRKAKATAEPAPAPPNYPPAPPPPPPPPPKEPATNPEPAPAPPKNPPAPPPPPPEEPATNPEPVPASPNVPPPPPAEEPATTAAPATTYYESGGTGDEQGWTSYWTSSWSSSWAGSTITIPAPEPTTTNPGPAEPAPTGVFQKTILKSHNVHRSNHSSSELNYSKELQESANTLASSCVYGHNTEIGGGNYGQNIGYGVEKDNVASLITDMMYNDEMGYFEDLYGQANPDMTNFMKWGHFTQIVWKSTTHVGCATVMCNKLTSDDGSYLGDNLPYTVCNYSPPGNFGGEYANNVLRPLGQSVVTA</sequence>
<dbReference type="PROSITE" id="PS01009">
    <property type="entry name" value="CRISP_1"/>
    <property type="match status" value="1"/>
</dbReference>
<feature type="compositionally biased region" description="Low complexity" evidence="1">
    <location>
        <begin position="179"/>
        <end position="193"/>
    </location>
</feature>
<dbReference type="InterPro" id="IPR035940">
    <property type="entry name" value="CAP_sf"/>
</dbReference>
<accession>A0A4S3JLL5</accession>
<evidence type="ECO:0000313" key="4">
    <source>
        <dbReference type="EMBL" id="KAA8651873.1"/>
    </source>
</evidence>
<dbReference type="VEuPathDB" id="FungiDB:EYZ11_004194"/>
<dbReference type="Proteomes" id="UP000324241">
    <property type="component" value="Unassembled WGS sequence"/>
</dbReference>
<organism evidence="5 6">
    <name type="scientific">Aspergillus tanneri</name>
    <dbReference type="NCBI Taxonomy" id="1220188"/>
    <lineage>
        <taxon>Eukaryota</taxon>
        <taxon>Fungi</taxon>
        <taxon>Dikarya</taxon>
        <taxon>Ascomycota</taxon>
        <taxon>Pezizomycotina</taxon>
        <taxon>Eurotiomycetes</taxon>
        <taxon>Eurotiomycetidae</taxon>
        <taxon>Eurotiales</taxon>
        <taxon>Aspergillaceae</taxon>
        <taxon>Aspergillus</taxon>
        <taxon>Aspergillus subgen. Circumdati</taxon>
    </lineage>
</organism>
<dbReference type="GeneID" id="54323473"/>
<feature type="chain" id="PRO_5033448617" description="SCP domain-containing protein" evidence="2">
    <location>
        <begin position="18"/>
        <end position="368"/>
    </location>
</feature>
<dbReference type="GO" id="GO:0005576">
    <property type="term" value="C:extracellular region"/>
    <property type="evidence" value="ECO:0007669"/>
    <property type="project" value="InterPro"/>
</dbReference>
<dbReference type="Proteomes" id="UP000308092">
    <property type="component" value="Unassembled WGS sequence"/>
</dbReference>
<feature type="domain" description="SCP" evidence="3">
    <location>
        <begin position="203"/>
        <end position="351"/>
    </location>
</feature>
<reference evidence="4 7" key="2">
    <citation type="submission" date="2019-08" db="EMBL/GenBank/DDBJ databases">
        <title>The genome sequence of a newly discovered highly antifungal drug resistant Aspergillus species, Aspergillus tanneri NIH 1004.</title>
        <authorList>
            <person name="Mounaud S."/>
            <person name="Singh I."/>
            <person name="Joardar V."/>
            <person name="Pakala S."/>
            <person name="Pakala S."/>
            <person name="Venepally P."/>
            <person name="Chung J.K."/>
            <person name="Losada L."/>
            <person name="Nierman W.C."/>
        </authorList>
    </citation>
    <scope>NUCLEOTIDE SEQUENCE [LARGE SCALE GENOMIC DNA]</scope>
    <source>
        <strain evidence="4 7">NIH1004</strain>
    </source>
</reference>
<evidence type="ECO:0000256" key="1">
    <source>
        <dbReference type="SAM" id="MobiDB-lite"/>
    </source>
</evidence>
<protein>
    <recommendedName>
        <fullName evidence="3">SCP domain-containing protein</fullName>
    </recommendedName>
</protein>
<feature type="region of interest" description="Disordered" evidence="1">
    <location>
        <begin position="179"/>
        <end position="202"/>
    </location>
</feature>
<dbReference type="SUPFAM" id="SSF101447">
    <property type="entry name" value="Formin homology 2 domain (FH2 domain)"/>
    <property type="match status" value="1"/>
</dbReference>
<dbReference type="STRING" id="1220188.A0A4S3JLL5"/>
<dbReference type="AlphaFoldDB" id="A0A4S3JLL5"/>
<keyword evidence="2" id="KW-0732">Signal</keyword>
<dbReference type="SMART" id="SM00198">
    <property type="entry name" value="SCP"/>
    <property type="match status" value="1"/>
</dbReference>
<name>A0A4S3JLL5_9EURO</name>
<keyword evidence="6" id="KW-1185">Reference proteome</keyword>
<dbReference type="SUPFAM" id="SSF55797">
    <property type="entry name" value="PR-1-like"/>
    <property type="match status" value="1"/>
</dbReference>
<evidence type="ECO:0000259" key="3">
    <source>
        <dbReference type="SMART" id="SM00198"/>
    </source>
</evidence>
<evidence type="ECO:0000313" key="7">
    <source>
        <dbReference type="Proteomes" id="UP000324241"/>
    </source>
</evidence>
<dbReference type="RefSeq" id="XP_033431234.1">
    <property type="nucleotide sequence ID" value="XM_033565477.1"/>
</dbReference>
<dbReference type="Gene3D" id="3.40.33.10">
    <property type="entry name" value="CAP"/>
    <property type="match status" value="1"/>
</dbReference>
<comment type="caution">
    <text evidence="5">The sequence shown here is derived from an EMBL/GenBank/DDBJ whole genome shotgun (WGS) entry which is preliminary data.</text>
</comment>
<dbReference type="CDD" id="cd05380">
    <property type="entry name" value="CAP_euk"/>
    <property type="match status" value="1"/>
</dbReference>
<dbReference type="InterPro" id="IPR001283">
    <property type="entry name" value="CRISP-related"/>
</dbReference>
<proteinExistence type="predicted"/>